<organism evidence="2 3">
    <name type="scientific">Fusobacterium necrophorum subsp. funduliforme B35</name>
    <dbReference type="NCBI Taxonomy" id="1226633"/>
    <lineage>
        <taxon>Bacteria</taxon>
        <taxon>Fusobacteriati</taxon>
        <taxon>Fusobacteriota</taxon>
        <taxon>Fusobacteriia</taxon>
        <taxon>Fusobacteriales</taxon>
        <taxon>Fusobacteriaceae</taxon>
        <taxon>Fusobacterium</taxon>
    </lineage>
</organism>
<accession>A0A017H6S2</accession>
<dbReference type="RefSeq" id="WP_039121987.1">
    <property type="nucleotide sequence ID" value="NZ_AOJP01000003.1"/>
</dbReference>
<evidence type="ECO:0000313" key="2">
    <source>
        <dbReference type="EMBL" id="KID49192.1"/>
    </source>
</evidence>
<dbReference type="EMBL" id="AUZI01000016">
    <property type="protein sequence ID" value="KID49192.1"/>
    <property type="molecule type" value="Genomic_DNA"/>
</dbReference>
<dbReference type="GO" id="GO:0002949">
    <property type="term" value="P:tRNA threonylcarbamoyladenosine modification"/>
    <property type="evidence" value="ECO:0007669"/>
    <property type="project" value="InterPro"/>
</dbReference>
<reference evidence="2 3" key="1">
    <citation type="submission" date="2013-08" db="EMBL/GenBank/DDBJ databases">
        <title>An opportunistic ruminal bacterium that causes liver abscesses in cattle.</title>
        <authorList>
            <person name="Benahmed F.H."/>
            <person name="Rasmussen M."/>
            <person name="Harbottle H."/>
            <person name="Soppet D."/>
            <person name="Nagaraja T.G."/>
            <person name="Davidson M."/>
        </authorList>
    </citation>
    <scope>NUCLEOTIDE SEQUENCE [LARGE SCALE GENOMIC DNA]</scope>
    <source>
        <strain evidence="2 3">B35</strain>
    </source>
</reference>
<dbReference type="PATRIC" id="fig|1226633.4.peg.1432"/>
<dbReference type="Gene3D" id="3.30.420.40">
    <property type="match status" value="2"/>
</dbReference>
<dbReference type="NCBIfam" id="TIGR03725">
    <property type="entry name" value="T6A_YeaZ"/>
    <property type="match status" value="1"/>
</dbReference>
<dbReference type="SUPFAM" id="SSF53067">
    <property type="entry name" value="Actin-like ATPase domain"/>
    <property type="match status" value="1"/>
</dbReference>
<dbReference type="Proteomes" id="UP000031184">
    <property type="component" value="Unassembled WGS sequence"/>
</dbReference>
<name>A0A017H6S2_9FUSO</name>
<dbReference type="InterPro" id="IPR000905">
    <property type="entry name" value="Gcp-like_dom"/>
</dbReference>
<dbReference type="InterPro" id="IPR043129">
    <property type="entry name" value="ATPase_NBD"/>
</dbReference>
<dbReference type="Pfam" id="PF00814">
    <property type="entry name" value="TsaD"/>
    <property type="match status" value="1"/>
</dbReference>
<comment type="caution">
    <text evidence="2">The sequence shown here is derived from an EMBL/GenBank/DDBJ whole genome shotgun (WGS) entry which is preliminary data.</text>
</comment>
<dbReference type="PANTHER" id="PTHR11735">
    <property type="entry name" value="TRNA N6-ADENOSINE THREONYLCARBAMOYLTRANSFERASE"/>
    <property type="match status" value="1"/>
</dbReference>
<evidence type="ECO:0000259" key="1">
    <source>
        <dbReference type="Pfam" id="PF00814"/>
    </source>
</evidence>
<sequence length="222" mass="24150">MLILGIDTSTKLCSVALYDSEKGVLGEINVTVPKNHSNVILPMIDRLFSFAEKTVEDVERIAVGIGPGSFTGIRVGMAIAKGLAIGKNISIVGISGLEALAGSIQGRGRIFSLLDARKERVYYQVFDGGTVLCEAKDGKLKDVLEEYKGEAINYFIGDGALAYQNLILESYGEKAVIVSEEHSVTRAIYFAKQAISREGDNLYTLEPMYVCKSQAEKSKERV</sequence>
<dbReference type="CDD" id="cd24032">
    <property type="entry name" value="ASKHA_NBD_TsaB"/>
    <property type="match status" value="1"/>
</dbReference>
<feature type="domain" description="Gcp-like" evidence="1">
    <location>
        <begin position="32"/>
        <end position="125"/>
    </location>
</feature>
<dbReference type="OrthoDB" id="9784166at2"/>
<proteinExistence type="predicted"/>
<evidence type="ECO:0000313" key="3">
    <source>
        <dbReference type="Proteomes" id="UP000031184"/>
    </source>
</evidence>
<dbReference type="GO" id="GO:0005829">
    <property type="term" value="C:cytosol"/>
    <property type="evidence" value="ECO:0007669"/>
    <property type="project" value="TreeGrafter"/>
</dbReference>
<dbReference type="PANTHER" id="PTHR11735:SF11">
    <property type="entry name" value="TRNA THREONYLCARBAMOYLADENOSINE BIOSYNTHESIS PROTEIN TSAB"/>
    <property type="match status" value="1"/>
</dbReference>
<dbReference type="InterPro" id="IPR022496">
    <property type="entry name" value="T6A_TsaB"/>
</dbReference>
<dbReference type="AlphaFoldDB" id="A0A017H6S2"/>
<gene>
    <name evidence="2" type="ORF">C095_07095</name>
</gene>
<protein>
    <submittedName>
        <fullName evidence="2">O-sialoglycoprotein endopeptidase</fullName>
    </submittedName>
</protein>